<reference evidence="4" key="1">
    <citation type="journal article" date="2019" name="Int. J. Syst. Evol. Microbiol.">
        <title>The Global Catalogue of Microorganisms (GCM) 10K type strain sequencing project: providing services to taxonomists for standard genome sequencing and annotation.</title>
        <authorList>
            <consortium name="The Broad Institute Genomics Platform"/>
            <consortium name="The Broad Institute Genome Sequencing Center for Infectious Disease"/>
            <person name="Wu L."/>
            <person name="Ma J."/>
        </authorList>
    </citation>
    <scope>NUCLEOTIDE SEQUENCE [LARGE SCALE GENOMIC DNA]</scope>
    <source>
        <strain evidence="4">CCUG 60527</strain>
    </source>
</reference>
<evidence type="ECO:0000256" key="1">
    <source>
        <dbReference type="SAM" id="Coils"/>
    </source>
</evidence>
<proteinExistence type="predicted"/>
<dbReference type="RefSeq" id="WP_386108970.1">
    <property type="nucleotide sequence ID" value="NZ_JBHTJR010000054.1"/>
</dbReference>
<dbReference type="EMBL" id="JBHTJR010000054">
    <property type="protein sequence ID" value="MFD0994068.1"/>
    <property type="molecule type" value="Genomic_DNA"/>
</dbReference>
<dbReference type="PANTHER" id="PTHR37461">
    <property type="entry name" value="ANTI-SIGMA-K FACTOR RSKA"/>
    <property type="match status" value="1"/>
</dbReference>
<evidence type="ECO:0000313" key="4">
    <source>
        <dbReference type="Proteomes" id="UP001597062"/>
    </source>
</evidence>
<protein>
    <submittedName>
        <fullName evidence="3">Anti-sigma factor domain-containing protein</fullName>
    </submittedName>
</protein>
<gene>
    <name evidence="3" type="ORF">ACFQ1U_12700</name>
</gene>
<evidence type="ECO:0000313" key="3">
    <source>
        <dbReference type="EMBL" id="MFD0994068.1"/>
    </source>
</evidence>
<sequence>MAYQDIIDSGTLELYIAGVLSDEENERIYKLLQKHPEVLDEIQQIEKSIGALTANVAPNQNNQFKEVLIKLLQEKESTDNVISINKNKSNWKTYSGWAAAIVVGSTLLLSINKNNNLQGQLNSINEAQKQYEQQLEKTTNDLAKNKTLLASITNKNVITVPLQGQQVAPNAYAKAFWNKKTNNVYLDVSGLPTPPEGKVYQVWSLTLNPLTPTSLGTLDKFADSDTKIFTIENLNNSEAFGITLEPAGGSKTPTLEQLYTLGTIS</sequence>
<dbReference type="InterPro" id="IPR051474">
    <property type="entry name" value="Anti-sigma-K/W_factor"/>
</dbReference>
<comment type="caution">
    <text evidence="3">The sequence shown here is derived from an EMBL/GenBank/DDBJ whole genome shotgun (WGS) entry which is preliminary data.</text>
</comment>
<feature type="coiled-coil region" evidence="1">
    <location>
        <begin position="114"/>
        <end position="148"/>
    </location>
</feature>
<dbReference type="InterPro" id="IPR018764">
    <property type="entry name" value="RskA_C"/>
</dbReference>
<feature type="domain" description="Anti-sigma K factor RskA C-terminal" evidence="2">
    <location>
        <begin position="98"/>
        <end position="254"/>
    </location>
</feature>
<accession>A0ABW3JWR0</accession>
<keyword evidence="1" id="KW-0175">Coiled coil</keyword>
<name>A0ABW3JWR0_9FLAO</name>
<dbReference type="Pfam" id="PF10099">
    <property type="entry name" value="RskA_C"/>
    <property type="match status" value="1"/>
</dbReference>
<organism evidence="3 4">
    <name type="scientific">Tenacibaculum geojense</name>
    <dbReference type="NCBI Taxonomy" id="915352"/>
    <lineage>
        <taxon>Bacteria</taxon>
        <taxon>Pseudomonadati</taxon>
        <taxon>Bacteroidota</taxon>
        <taxon>Flavobacteriia</taxon>
        <taxon>Flavobacteriales</taxon>
        <taxon>Flavobacteriaceae</taxon>
        <taxon>Tenacibaculum</taxon>
    </lineage>
</organism>
<dbReference type="PANTHER" id="PTHR37461:SF1">
    <property type="entry name" value="ANTI-SIGMA-K FACTOR RSKA"/>
    <property type="match status" value="1"/>
</dbReference>
<evidence type="ECO:0000259" key="2">
    <source>
        <dbReference type="Pfam" id="PF10099"/>
    </source>
</evidence>
<dbReference type="Proteomes" id="UP001597062">
    <property type="component" value="Unassembled WGS sequence"/>
</dbReference>
<keyword evidence="4" id="KW-1185">Reference proteome</keyword>